<accession>A0A8D8QCD1</accession>
<dbReference type="EMBL" id="HBUF01579115">
    <property type="protein sequence ID" value="CAG6769503.1"/>
    <property type="molecule type" value="Transcribed_RNA"/>
</dbReference>
<dbReference type="EMBL" id="HBUF01579117">
    <property type="protein sequence ID" value="CAG6769509.1"/>
    <property type="molecule type" value="Transcribed_RNA"/>
</dbReference>
<sequence>MKAWTFTLTVTFTPILRSRRSSGHITASQLVTMPVPVALSPIRHWYYRVYHDIVAVCTSALQSTVKEKAVVLLLISTSSMNPCANPLNNACTVRCATNKFWSLAQSTPTLLRSSSPGRSTTQRCLNDR</sequence>
<dbReference type="EMBL" id="HBUF01070299">
    <property type="protein sequence ID" value="CAG6629270.1"/>
    <property type="molecule type" value="Transcribed_RNA"/>
</dbReference>
<protein>
    <submittedName>
        <fullName evidence="1">Uncharacterized protein</fullName>
    </submittedName>
</protein>
<organism evidence="1">
    <name type="scientific">Cacopsylla melanoneura</name>
    <dbReference type="NCBI Taxonomy" id="428564"/>
    <lineage>
        <taxon>Eukaryota</taxon>
        <taxon>Metazoa</taxon>
        <taxon>Ecdysozoa</taxon>
        <taxon>Arthropoda</taxon>
        <taxon>Hexapoda</taxon>
        <taxon>Insecta</taxon>
        <taxon>Pterygota</taxon>
        <taxon>Neoptera</taxon>
        <taxon>Paraneoptera</taxon>
        <taxon>Hemiptera</taxon>
        <taxon>Sternorrhyncha</taxon>
        <taxon>Psylloidea</taxon>
        <taxon>Psyllidae</taxon>
        <taxon>Psyllinae</taxon>
        <taxon>Cacopsylla</taxon>
    </lineage>
</organism>
<dbReference type="EMBL" id="HBUF01579116">
    <property type="protein sequence ID" value="CAG6769506.1"/>
    <property type="molecule type" value="Transcribed_RNA"/>
</dbReference>
<dbReference type="AlphaFoldDB" id="A0A8D8QCD1"/>
<dbReference type="EMBL" id="HBUF01070300">
    <property type="protein sequence ID" value="CAG6629273.1"/>
    <property type="molecule type" value="Transcribed_RNA"/>
</dbReference>
<reference evidence="1" key="1">
    <citation type="submission" date="2021-05" db="EMBL/GenBank/DDBJ databases">
        <authorList>
            <person name="Alioto T."/>
            <person name="Alioto T."/>
            <person name="Gomez Garrido J."/>
        </authorList>
    </citation>
    <scope>NUCLEOTIDE SEQUENCE</scope>
</reference>
<proteinExistence type="predicted"/>
<name>A0A8D8QCD1_9HEMI</name>
<dbReference type="EMBL" id="HBUF01579114">
    <property type="protein sequence ID" value="CAG6769500.1"/>
    <property type="molecule type" value="Transcribed_RNA"/>
</dbReference>
<evidence type="ECO:0000313" key="1">
    <source>
        <dbReference type="EMBL" id="CAG6629273.1"/>
    </source>
</evidence>